<proteinExistence type="predicted"/>
<gene>
    <name evidence="1" type="ORF">C4520_17025</name>
</gene>
<comment type="caution">
    <text evidence="1">The sequence shown here is derived from an EMBL/GenBank/DDBJ whole genome shotgun (WGS) entry which is preliminary data.</text>
</comment>
<organism evidence="1 2">
    <name type="scientific">Abyssobacteria bacterium (strain SURF_5)</name>
    <dbReference type="NCBI Taxonomy" id="2093360"/>
    <lineage>
        <taxon>Bacteria</taxon>
        <taxon>Pseudomonadati</taxon>
        <taxon>Candidatus Hydrogenedentota</taxon>
        <taxon>Candidatus Abyssobacteria</taxon>
    </lineage>
</organism>
<dbReference type="AlphaFoldDB" id="A0A3A4NJE9"/>
<protein>
    <submittedName>
        <fullName evidence="1">Uncharacterized protein</fullName>
    </submittedName>
</protein>
<reference evidence="1 2" key="1">
    <citation type="journal article" date="2017" name="ISME J.">
        <title>Energy and carbon metabolisms in a deep terrestrial subsurface fluid microbial community.</title>
        <authorList>
            <person name="Momper L."/>
            <person name="Jungbluth S.P."/>
            <person name="Lee M.D."/>
            <person name="Amend J.P."/>
        </authorList>
    </citation>
    <scope>NUCLEOTIDE SEQUENCE [LARGE SCALE GENOMIC DNA]</scope>
    <source>
        <strain evidence="1">SURF_5</strain>
    </source>
</reference>
<evidence type="ECO:0000313" key="1">
    <source>
        <dbReference type="EMBL" id="RJP17290.1"/>
    </source>
</evidence>
<accession>A0A3A4NJE9</accession>
<dbReference type="EMBL" id="QZKU01000116">
    <property type="protein sequence ID" value="RJP17290.1"/>
    <property type="molecule type" value="Genomic_DNA"/>
</dbReference>
<sequence>MYDENPTPAGEDKESGKHAKAAFCDRLLSCCSCGKIYFSRQPIALLTLSRKDFYVCADCSRMITCSNCSQLMSSEATLVVENRAGNSIEFLCPSCRDAVITGSAAFLAGVRRRFRWRIHSLFSACYSFVKRMAHIDSRRGKGSPW</sequence>
<dbReference type="Proteomes" id="UP000265882">
    <property type="component" value="Unassembled WGS sequence"/>
</dbReference>
<evidence type="ECO:0000313" key="2">
    <source>
        <dbReference type="Proteomes" id="UP000265882"/>
    </source>
</evidence>
<name>A0A3A4NJE9_ABYX5</name>